<keyword evidence="1" id="KW-0472">Membrane</keyword>
<accession>A0A6P2C730</accession>
<comment type="caution">
    <text evidence="2">The sequence shown here is derived from an EMBL/GenBank/DDBJ whole genome shotgun (WGS) entry which is preliminary data.</text>
</comment>
<dbReference type="Proteomes" id="UP000460272">
    <property type="component" value="Unassembled WGS sequence"/>
</dbReference>
<keyword evidence="3" id="KW-1185">Reference proteome</keyword>
<feature type="transmembrane region" description="Helical" evidence="1">
    <location>
        <begin position="63"/>
        <end position="84"/>
    </location>
</feature>
<dbReference type="RefSeq" id="WP_145851863.1">
    <property type="nucleotide sequence ID" value="NZ_RPFW01000001.1"/>
</dbReference>
<protein>
    <submittedName>
        <fullName evidence="2">Uncharacterized protein</fullName>
    </submittedName>
</protein>
<feature type="transmembrane region" description="Helical" evidence="1">
    <location>
        <begin position="90"/>
        <end position="107"/>
    </location>
</feature>
<feature type="transmembrane region" description="Helical" evidence="1">
    <location>
        <begin position="33"/>
        <end position="51"/>
    </location>
</feature>
<evidence type="ECO:0000313" key="3">
    <source>
        <dbReference type="Proteomes" id="UP000460272"/>
    </source>
</evidence>
<evidence type="ECO:0000256" key="1">
    <source>
        <dbReference type="SAM" id="Phobius"/>
    </source>
</evidence>
<gene>
    <name evidence="2" type="ORF">EAS64_07280</name>
</gene>
<organism evidence="2 3">
    <name type="scientific">Trebonia kvetii</name>
    <dbReference type="NCBI Taxonomy" id="2480626"/>
    <lineage>
        <taxon>Bacteria</taxon>
        <taxon>Bacillati</taxon>
        <taxon>Actinomycetota</taxon>
        <taxon>Actinomycetes</taxon>
        <taxon>Streptosporangiales</taxon>
        <taxon>Treboniaceae</taxon>
        <taxon>Trebonia</taxon>
    </lineage>
</organism>
<keyword evidence="1" id="KW-1133">Transmembrane helix</keyword>
<name>A0A6P2C730_9ACTN</name>
<evidence type="ECO:0000313" key="2">
    <source>
        <dbReference type="EMBL" id="TVZ07108.1"/>
    </source>
</evidence>
<sequence>MTNDRTGVTIVTASTVVAVLAIAAPIIGIGQPIQFVATLGGILLGPGSLAYRLATGSKWSECLMVGVALNFSTLMLLALTAVVLHFWHPMIELIIPAATCLLAILLTRRRTQDDHQRGE</sequence>
<proteinExistence type="predicted"/>
<reference evidence="2 3" key="1">
    <citation type="submission" date="2018-11" db="EMBL/GenBank/DDBJ databases">
        <title>Trebonia kvetii gen.nov., sp.nov., a novel acidophilic actinobacterium, and proposal of the new actinobacterial family Treboniaceae fam. nov.</title>
        <authorList>
            <person name="Rapoport D."/>
            <person name="Sagova-Mareckova M."/>
            <person name="Sedlacek I."/>
            <person name="Provaznik J."/>
            <person name="Kralova S."/>
            <person name="Pavlinic D."/>
            <person name="Benes V."/>
            <person name="Kopecky J."/>
        </authorList>
    </citation>
    <scope>NUCLEOTIDE SEQUENCE [LARGE SCALE GENOMIC DNA]</scope>
    <source>
        <strain evidence="2 3">15Tr583</strain>
    </source>
</reference>
<feature type="transmembrane region" description="Helical" evidence="1">
    <location>
        <begin position="7"/>
        <end position="27"/>
    </location>
</feature>
<dbReference type="EMBL" id="RPFW01000001">
    <property type="protein sequence ID" value="TVZ07108.1"/>
    <property type="molecule type" value="Genomic_DNA"/>
</dbReference>
<keyword evidence="1" id="KW-0812">Transmembrane</keyword>
<dbReference type="AlphaFoldDB" id="A0A6P2C730"/>